<dbReference type="InterPro" id="IPR007627">
    <property type="entry name" value="RNA_pol_sigma70_r2"/>
</dbReference>
<accession>A0A3S5Y835</accession>
<dbReference type="Pfam" id="PF04545">
    <property type="entry name" value="Sigma70_r4"/>
    <property type="match status" value="1"/>
</dbReference>
<organism evidence="7">
    <name type="scientific">Rhodococcus hoagii (strain 103S)</name>
    <name type="common">Rhodococcus equi</name>
    <dbReference type="NCBI Taxonomy" id="685727"/>
    <lineage>
        <taxon>Bacteria</taxon>
        <taxon>Bacillati</taxon>
        <taxon>Actinomycetota</taxon>
        <taxon>Actinomycetes</taxon>
        <taxon>Mycobacteriales</taxon>
        <taxon>Nocardiaceae</taxon>
        <taxon>Prescottella</taxon>
    </lineage>
</organism>
<dbReference type="Gene3D" id="1.20.120.1810">
    <property type="match status" value="1"/>
</dbReference>
<dbReference type="KEGG" id="req:REQ_26921"/>
<dbReference type="InterPro" id="IPR014284">
    <property type="entry name" value="RNA_pol_sigma-70_dom"/>
</dbReference>
<evidence type="ECO:0000256" key="4">
    <source>
        <dbReference type="ARBA" id="ARBA00023163"/>
    </source>
</evidence>
<gene>
    <name evidence="7" type="ORF">REQ_26921</name>
</gene>
<keyword evidence="1" id="KW-0805">Transcription regulation</keyword>
<dbReference type="Proteomes" id="UP001154400">
    <property type="component" value="Chromosome"/>
</dbReference>
<evidence type="ECO:0000313" key="7">
    <source>
        <dbReference type="EMBL" id="CBH48717.1"/>
    </source>
</evidence>
<dbReference type="InterPro" id="IPR036388">
    <property type="entry name" value="WH-like_DNA-bd_sf"/>
</dbReference>
<feature type="domain" description="RNA polymerase sigma-70 region 2" evidence="5">
    <location>
        <begin position="72"/>
        <end position="133"/>
    </location>
</feature>
<keyword evidence="2" id="KW-0731">Sigma factor</keyword>
<dbReference type="EMBL" id="FN563149">
    <property type="protein sequence ID" value="CBH48717.1"/>
    <property type="molecule type" value="Genomic_DNA"/>
</dbReference>
<evidence type="ECO:0000256" key="2">
    <source>
        <dbReference type="ARBA" id="ARBA00023082"/>
    </source>
</evidence>
<evidence type="ECO:0000313" key="8">
    <source>
        <dbReference type="Proteomes" id="UP000006892"/>
    </source>
</evidence>
<proteinExistence type="predicted"/>
<dbReference type="AlphaFoldDB" id="A0A3S5Y835"/>
<dbReference type="PANTHER" id="PTHR30385">
    <property type="entry name" value="SIGMA FACTOR F FLAGELLAR"/>
    <property type="match status" value="1"/>
</dbReference>
<dbReference type="NCBIfam" id="TIGR02937">
    <property type="entry name" value="sigma70-ECF"/>
    <property type="match status" value="1"/>
</dbReference>
<evidence type="ECO:0000259" key="6">
    <source>
        <dbReference type="Pfam" id="PF04545"/>
    </source>
</evidence>
<reference evidence="7" key="1">
    <citation type="journal article" date="2010" name="PLoS Genet.">
        <title>The genome of a pathogenic rhodococcus: cooptive virulence underpinned by key gene acquisitions.</title>
        <authorList>
            <person name="Letek M."/>
            <person name="Gonzalez P."/>
            <person name="Macarthur I."/>
            <person name="Rodriguez H."/>
            <person name="Freeman T.C."/>
            <person name="Valero-Rello A."/>
            <person name="Blanco M."/>
            <person name="Buckley T."/>
            <person name="Cherevach I."/>
            <person name="Fahey R."/>
            <person name="Hapeshi A."/>
            <person name="Holdstock J."/>
            <person name="Leadon D."/>
            <person name="Navas J."/>
            <person name="Ocampo A."/>
            <person name="Quail M.A."/>
            <person name="Sanders M."/>
            <person name="Scortti M.M."/>
            <person name="Prescott J.F."/>
            <person name="Fogarty U."/>
            <person name="Meijer W.G."/>
            <person name="Parkhill J."/>
            <person name="Bentley S.D."/>
            <person name="Vazquez-Boland J.A."/>
        </authorList>
    </citation>
    <scope>NUCLEOTIDE SEQUENCE [LARGE SCALE GENOMIC DNA]</scope>
    <source>
        <strain evidence="7 8">103S</strain>
    </source>
</reference>
<dbReference type="Gene3D" id="1.10.10.10">
    <property type="entry name" value="Winged helix-like DNA-binding domain superfamily/Winged helix DNA-binding domain"/>
    <property type="match status" value="2"/>
</dbReference>
<keyword evidence="4" id="KW-0804">Transcription</keyword>
<protein>
    <submittedName>
        <fullName evidence="7">Sigma-70 factor</fullName>
    </submittedName>
</protein>
<dbReference type="InterPro" id="IPR013325">
    <property type="entry name" value="RNA_pol_sigma_r2"/>
</dbReference>
<evidence type="ECO:0000256" key="1">
    <source>
        <dbReference type="ARBA" id="ARBA00023015"/>
    </source>
</evidence>
<dbReference type="SUPFAM" id="SSF88659">
    <property type="entry name" value="Sigma3 and sigma4 domains of RNA polymerase sigma factors"/>
    <property type="match status" value="2"/>
</dbReference>
<dbReference type="CDD" id="cd06171">
    <property type="entry name" value="Sigma70_r4"/>
    <property type="match status" value="1"/>
</dbReference>
<evidence type="ECO:0000256" key="3">
    <source>
        <dbReference type="ARBA" id="ARBA00023125"/>
    </source>
</evidence>
<name>A0A3S5Y835_RHOH1</name>
<dbReference type="PANTHER" id="PTHR30385:SF4">
    <property type="entry name" value="RNA POLYMERASE SIGMA-E FACTOR"/>
    <property type="match status" value="1"/>
</dbReference>
<dbReference type="GO" id="GO:0003677">
    <property type="term" value="F:DNA binding"/>
    <property type="evidence" value="ECO:0007669"/>
    <property type="project" value="UniProtKB-KW"/>
</dbReference>
<evidence type="ECO:0000259" key="5">
    <source>
        <dbReference type="Pfam" id="PF04542"/>
    </source>
</evidence>
<dbReference type="InterPro" id="IPR013324">
    <property type="entry name" value="RNA_pol_sigma_r3/r4-like"/>
</dbReference>
<keyword evidence="3" id="KW-0238">DNA-binding</keyword>
<dbReference type="GO" id="GO:0016987">
    <property type="term" value="F:sigma factor activity"/>
    <property type="evidence" value="ECO:0007669"/>
    <property type="project" value="UniProtKB-KW"/>
</dbReference>
<dbReference type="SUPFAM" id="SSF88946">
    <property type="entry name" value="Sigma2 domain of RNA polymerase sigma factors"/>
    <property type="match status" value="1"/>
</dbReference>
<dbReference type="InterPro" id="IPR007630">
    <property type="entry name" value="RNA_pol_sigma70_r4"/>
</dbReference>
<sequence>MSIPIPPARPTCPSPRTGCAMSDFLTDYDDSREACDEQVRRCIEELRDHCASGETDPEELHRCVDRLCVAALPMAYRVAGRYRNRGVPTAELRQVAALALVGAARRFDPSRGTDFIPYAVTSVRGEIRKYFRDFTWSTHVPRRLQESHLAVRNRMESLSTELGRTVRLDEVAHSLGMPVEEAEEAERVGELYSCESLDATPVDGSVPRLHTTGDVDADLSRVEHRHLLRRLMATLDERQRTLLWLRYFHQMSQSEIAEQVGLSQMHVSRLLRQSLEHLRRQADETVAAA</sequence>
<dbReference type="Pfam" id="PF04542">
    <property type="entry name" value="Sigma70_r2"/>
    <property type="match status" value="1"/>
</dbReference>
<feature type="domain" description="RNA polymerase sigma-70 region 4" evidence="6">
    <location>
        <begin position="231"/>
        <end position="279"/>
    </location>
</feature>
<dbReference type="GO" id="GO:0006352">
    <property type="term" value="P:DNA-templated transcription initiation"/>
    <property type="evidence" value="ECO:0007669"/>
    <property type="project" value="InterPro"/>
</dbReference>